<comment type="caution">
    <text evidence="1">The sequence shown here is derived from an EMBL/GenBank/DDBJ whole genome shotgun (WGS) entry which is preliminary data.</text>
</comment>
<organism evidence="1 2">
    <name type="scientific">Balneicella halophila</name>
    <dbReference type="NCBI Taxonomy" id="1537566"/>
    <lineage>
        <taxon>Bacteria</taxon>
        <taxon>Pseudomonadati</taxon>
        <taxon>Bacteroidota</taxon>
        <taxon>Bacteroidia</taxon>
        <taxon>Bacteroidales</taxon>
        <taxon>Balneicellaceae</taxon>
        <taxon>Balneicella</taxon>
    </lineage>
</organism>
<evidence type="ECO:0000313" key="1">
    <source>
        <dbReference type="EMBL" id="PVX51729.1"/>
    </source>
</evidence>
<name>A0A7L4UPY5_BALHA</name>
<dbReference type="AlphaFoldDB" id="A0A7L4UPY5"/>
<reference evidence="1 2" key="1">
    <citation type="submission" date="2018-05" db="EMBL/GenBank/DDBJ databases">
        <title>Genomic Encyclopedia of Type Strains, Phase IV (KMG-IV): sequencing the most valuable type-strain genomes for metagenomic binning, comparative biology and taxonomic classification.</title>
        <authorList>
            <person name="Goeker M."/>
        </authorList>
    </citation>
    <scope>NUCLEOTIDE SEQUENCE [LARGE SCALE GENOMIC DNA]</scope>
    <source>
        <strain evidence="1 2">DSM 28579</strain>
    </source>
</reference>
<dbReference type="Proteomes" id="UP000251835">
    <property type="component" value="Unassembled WGS sequence"/>
</dbReference>
<protein>
    <submittedName>
        <fullName evidence="1">Putative secreted protein (Por secretion system target)</fullName>
    </submittedName>
</protein>
<evidence type="ECO:0000313" key="2">
    <source>
        <dbReference type="Proteomes" id="UP000251835"/>
    </source>
</evidence>
<keyword evidence="2" id="KW-1185">Reference proteome</keyword>
<dbReference type="EMBL" id="QENZ01000003">
    <property type="protein sequence ID" value="PVX51729.1"/>
    <property type="molecule type" value="Genomic_DNA"/>
</dbReference>
<sequence length="331" mass="38661">MKYHEDTKEYKDYKEKEVRDLLEIENVDLYSVFEDSGDEFYISNAVYNVQKDNPFGVIHLTFSDLRHSLCYNKNSLTVKKSETIQYENALFFHHELLFKDTTEPVHLLVYKQSVVNHPIIQLQGILNYIHDKKLNGDFILTGGSLSPFGMLEERYFELPKNNISFLNLQTYYYLYDKDSRLLWHKDVDFLYVSTGLMLPDSGDVTYRRLGALETKEAVLGEEPKENIVHRPVGIMLDINPQKNLKVYDIPDNKIIAQNNTSLFCSIVWDKDIELNIEIVSMIGNSYYENNIRYTGTIENITIDIESLPTGIYLLKTTDAEGHQIFRKFIIY</sequence>
<gene>
    <name evidence="1" type="ORF">C7377_0014</name>
</gene>
<proteinExistence type="predicted"/>
<accession>A0A7L4UPY5</accession>